<evidence type="ECO:0000256" key="3">
    <source>
        <dbReference type="ARBA" id="ARBA00022980"/>
    </source>
</evidence>
<evidence type="ECO:0000313" key="8">
    <source>
        <dbReference type="EMBL" id="AFX98245.1"/>
    </source>
</evidence>
<dbReference type="InterPro" id="IPR020930">
    <property type="entry name" value="Ribosomal_uL5_bac-type"/>
</dbReference>
<sequence length="217" mass="24408">MENTLFYLEEEQMSKVAILNASVRERLGKGSARAARRQGFVPAIIYGEKKTPIAVQVLRRELDKILNRPGFFSRLIFLKVGTENYRVLPRDLQRHPVSDLPWNIDFLRVSASAVLTVAVPIEFINKNISPGVKSGGVLNVMRHSIEVYCQVENIPDKLTIDLSDAKLGESIYVSSISLPNNVKHTINDRYFTIATIVPPILLTDINVEESQGESEKF</sequence>
<dbReference type="GO" id="GO:0022625">
    <property type="term" value="C:cytosolic large ribosomal subunit"/>
    <property type="evidence" value="ECO:0007669"/>
    <property type="project" value="TreeGrafter"/>
</dbReference>
<keyword evidence="3 5" id="KW-0689">Ribosomal protein</keyword>
<keyword evidence="2 5" id="KW-0694">RNA-binding</keyword>
<dbReference type="InterPro" id="IPR020057">
    <property type="entry name" value="Ribosomal_bL25_b-dom"/>
</dbReference>
<dbReference type="HOGENOM" id="CLU_075939_0_0_5"/>
<name>K7YF89_9PROT</name>
<evidence type="ECO:0000256" key="4">
    <source>
        <dbReference type="ARBA" id="ARBA00023274"/>
    </source>
</evidence>
<dbReference type="GO" id="GO:0006412">
    <property type="term" value="P:translation"/>
    <property type="evidence" value="ECO:0007669"/>
    <property type="project" value="UniProtKB-UniRule"/>
</dbReference>
<dbReference type="SUPFAM" id="SSF50715">
    <property type="entry name" value="Ribosomal protein L25-like"/>
    <property type="match status" value="1"/>
</dbReference>
<dbReference type="InterPro" id="IPR037121">
    <property type="entry name" value="Ribosomal_bL25_C"/>
</dbReference>
<dbReference type="InterPro" id="IPR011035">
    <property type="entry name" value="Ribosomal_bL25/Gln-tRNA_synth"/>
</dbReference>
<comment type="subunit">
    <text evidence="5">Part of the 50S ribosomal subunit; part of the 5S rRNA/L5/L18/L25 subcomplex. Contacts the 5S rRNA. Binds to the 5S rRNA independently of L5 and L18.</text>
</comment>
<dbReference type="InterPro" id="IPR001021">
    <property type="entry name" value="Ribosomal_bL25_long"/>
</dbReference>
<dbReference type="Gene3D" id="2.170.120.20">
    <property type="entry name" value="Ribosomal protein L25, beta domain"/>
    <property type="match status" value="1"/>
</dbReference>
<evidence type="ECO:0000259" key="6">
    <source>
        <dbReference type="Pfam" id="PF01386"/>
    </source>
</evidence>
<evidence type="ECO:0000256" key="1">
    <source>
        <dbReference type="ARBA" id="ARBA00022730"/>
    </source>
</evidence>
<keyword evidence="9" id="KW-1185">Reference proteome</keyword>
<dbReference type="GO" id="GO:0003735">
    <property type="term" value="F:structural constituent of ribosome"/>
    <property type="evidence" value="ECO:0007669"/>
    <property type="project" value="InterPro"/>
</dbReference>
<keyword evidence="4 5" id="KW-0687">Ribonucleoprotein</keyword>
<comment type="similarity">
    <text evidence="5">Belongs to the bacterial ribosomal protein bL25 family. CTC subfamily.</text>
</comment>
<gene>
    <name evidence="5" type="primary">rplY</name>
    <name evidence="5" type="synonym">ctc</name>
    <name evidence="8" type="ORF">A1OE_31</name>
</gene>
<dbReference type="EMBL" id="CP003539">
    <property type="protein sequence ID" value="AFX98245.1"/>
    <property type="molecule type" value="Genomic_DNA"/>
</dbReference>
<dbReference type="AlphaFoldDB" id="K7YF89"/>
<dbReference type="eggNOG" id="COG1825">
    <property type="taxonomic scope" value="Bacteria"/>
</dbReference>
<feature type="domain" description="Large ribosomal subunit protein bL25 beta" evidence="7">
    <location>
        <begin position="115"/>
        <end position="199"/>
    </location>
</feature>
<dbReference type="STRING" id="1193729.A1OE_31"/>
<dbReference type="GO" id="GO:0008097">
    <property type="term" value="F:5S rRNA binding"/>
    <property type="evidence" value="ECO:0007669"/>
    <property type="project" value="InterPro"/>
</dbReference>
<dbReference type="InterPro" id="IPR020056">
    <property type="entry name" value="Rbsml_bL25/Gln-tRNA_synth_N"/>
</dbReference>
<dbReference type="Proteomes" id="UP000010077">
    <property type="component" value="Chromosome"/>
</dbReference>
<evidence type="ECO:0000256" key="5">
    <source>
        <dbReference type="HAMAP-Rule" id="MF_01334"/>
    </source>
</evidence>
<dbReference type="Gene3D" id="2.40.240.10">
    <property type="entry name" value="Ribosomal Protein L25, Chain P"/>
    <property type="match status" value="1"/>
</dbReference>
<keyword evidence="1 5" id="KW-0699">rRNA-binding</keyword>
<comment type="function">
    <text evidence="5">This is one of the proteins that binds to the 5S RNA in the ribosome where it forms part of the central protuberance.</text>
</comment>
<protein>
    <recommendedName>
        <fullName evidence="5">Large ribosomal subunit protein bL25</fullName>
    </recommendedName>
    <alternativeName>
        <fullName evidence="5">General stress protein CTC</fullName>
    </alternativeName>
</protein>
<accession>K7YF89</accession>
<feature type="domain" description="Large ribosomal subunit protein bL25 L25" evidence="6">
    <location>
        <begin position="19"/>
        <end position="106"/>
    </location>
</feature>
<proteinExistence type="inferred from homology"/>
<dbReference type="Pfam" id="PF01386">
    <property type="entry name" value="Ribosomal_L25p"/>
    <property type="match status" value="1"/>
</dbReference>
<dbReference type="NCBIfam" id="NF004128">
    <property type="entry name" value="PRK05618.1-2"/>
    <property type="match status" value="1"/>
</dbReference>
<dbReference type="KEGG" id="thal:A1OE_31"/>
<dbReference type="Pfam" id="PF14693">
    <property type="entry name" value="Ribosomal_TL5_C"/>
    <property type="match status" value="1"/>
</dbReference>
<dbReference type="CDD" id="cd00495">
    <property type="entry name" value="Ribosomal_L25_TL5_CTC"/>
    <property type="match status" value="1"/>
</dbReference>
<evidence type="ECO:0000259" key="7">
    <source>
        <dbReference type="Pfam" id="PF14693"/>
    </source>
</evidence>
<dbReference type="PANTHER" id="PTHR33284:SF1">
    <property type="entry name" value="RIBOSOMAL PROTEIN L25_GLN-TRNA SYNTHETASE, ANTI-CODON-BINDING DOMAIN-CONTAINING PROTEIN"/>
    <property type="match status" value="1"/>
</dbReference>
<dbReference type="NCBIfam" id="TIGR00731">
    <property type="entry name" value="bL25_bact_ctc"/>
    <property type="match status" value="1"/>
</dbReference>
<dbReference type="HAMAP" id="MF_01334">
    <property type="entry name" value="Ribosomal_bL25_CTC"/>
    <property type="match status" value="1"/>
</dbReference>
<dbReference type="PANTHER" id="PTHR33284">
    <property type="entry name" value="RIBOSOMAL PROTEIN L25/GLN-TRNA SYNTHETASE, ANTI-CODON-BINDING DOMAIN-CONTAINING PROTEIN"/>
    <property type="match status" value="1"/>
</dbReference>
<evidence type="ECO:0000256" key="2">
    <source>
        <dbReference type="ARBA" id="ARBA00022884"/>
    </source>
</evidence>
<dbReference type="InterPro" id="IPR029751">
    <property type="entry name" value="Ribosomal_L25_dom"/>
</dbReference>
<organism evidence="8 9">
    <name type="scientific">Candidatus Endolissoclinum faulkneri L2</name>
    <dbReference type="NCBI Taxonomy" id="1193729"/>
    <lineage>
        <taxon>Bacteria</taxon>
        <taxon>Pseudomonadati</taxon>
        <taxon>Pseudomonadota</taxon>
        <taxon>Alphaproteobacteria</taxon>
        <taxon>Rhodospirillales</taxon>
        <taxon>Rhodospirillaceae</taxon>
        <taxon>Candidatus Endolissoclinum</taxon>
    </lineage>
</organism>
<reference evidence="8 9" key="1">
    <citation type="journal article" date="2012" name="Proc. Natl. Acad. Sci. U.S.A.">
        <title>Genome streamlining and chemical defense in a coral reef symbiosis.</title>
        <authorList>
            <person name="Kwan J.C."/>
            <person name="Donia M.S."/>
            <person name="Han A.W."/>
            <person name="Hirose E."/>
            <person name="Haygood M.G."/>
            <person name="Schmidt E.W."/>
        </authorList>
    </citation>
    <scope>NUCLEOTIDE SEQUENCE [LARGE SCALE GENOMIC DNA]</scope>
    <source>
        <strain evidence="8 9">L2</strain>
    </source>
</reference>
<evidence type="ECO:0000313" key="9">
    <source>
        <dbReference type="Proteomes" id="UP000010077"/>
    </source>
</evidence>